<dbReference type="InterPro" id="IPR015943">
    <property type="entry name" value="WD40/YVTN_repeat-like_dom_sf"/>
</dbReference>
<dbReference type="SMART" id="SM00320">
    <property type="entry name" value="WD40"/>
    <property type="match status" value="7"/>
</dbReference>
<dbReference type="SUPFAM" id="SSF50978">
    <property type="entry name" value="WD40 repeat-like"/>
    <property type="match status" value="1"/>
</dbReference>
<proteinExistence type="predicted"/>
<dbReference type="InterPro" id="IPR036322">
    <property type="entry name" value="WD40_repeat_dom_sf"/>
</dbReference>
<feature type="repeat" description="WD" evidence="3">
    <location>
        <begin position="899"/>
        <end position="940"/>
    </location>
</feature>
<evidence type="ECO:0000256" key="1">
    <source>
        <dbReference type="ARBA" id="ARBA00022574"/>
    </source>
</evidence>
<feature type="region of interest" description="Disordered" evidence="5">
    <location>
        <begin position="250"/>
        <end position="286"/>
    </location>
</feature>
<evidence type="ECO:0000256" key="5">
    <source>
        <dbReference type="SAM" id="MobiDB-lite"/>
    </source>
</evidence>
<dbReference type="Pfam" id="PF00400">
    <property type="entry name" value="WD40"/>
    <property type="match status" value="7"/>
</dbReference>
<dbReference type="PROSITE" id="PS50082">
    <property type="entry name" value="WD_REPEATS_2"/>
    <property type="match status" value="7"/>
</dbReference>
<feature type="repeat" description="WD" evidence="3">
    <location>
        <begin position="643"/>
        <end position="677"/>
    </location>
</feature>
<keyword evidence="2" id="KW-0677">Repeat</keyword>
<feature type="repeat" description="WD" evidence="3">
    <location>
        <begin position="762"/>
        <end position="793"/>
    </location>
</feature>
<evidence type="ECO:0000313" key="7">
    <source>
        <dbReference type="EMBL" id="KAF5340656.1"/>
    </source>
</evidence>
<evidence type="ECO:0000256" key="3">
    <source>
        <dbReference type="PROSITE-ProRule" id="PRU00221"/>
    </source>
</evidence>
<feature type="repeat" description="WD" evidence="3">
    <location>
        <begin position="857"/>
        <end position="898"/>
    </location>
</feature>
<feature type="domain" description="G" evidence="6">
    <location>
        <begin position="10"/>
        <end position="90"/>
    </location>
</feature>
<evidence type="ECO:0000259" key="6">
    <source>
        <dbReference type="Pfam" id="PF01926"/>
    </source>
</evidence>
<dbReference type="CDD" id="cd00882">
    <property type="entry name" value="Ras_like_GTPase"/>
    <property type="match status" value="1"/>
</dbReference>
<evidence type="ECO:0000256" key="4">
    <source>
        <dbReference type="SAM" id="Coils"/>
    </source>
</evidence>
<dbReference type="Proteomes" id="UP000541558">
    <property type="component" value="Unassembled WGS sequence"/>
</dbReference>
<accession>A0A8H5CF82</accession>
<keyword evidence="1 3" id="KW-0853">WD repeat</keyword>
<dbReference type="EMBL" id="JAACJK010000003">
    <property type="protein sequence ID" value="KAF5340656.1"/>
    <property type="molecule type" value="Genomic_DNA"/>
</dbReference>
<dbReference type="GO" id="GO:1990234">
    <property type="term" value="C:transferase complex"/>
    <property type="evidence" value="ECO:0007669"/>
    <property type="project" value="UniProtKB-ARBA"/>
</dbReference>
<dbReference type="OrthoDB" id="674604at2759"/>
<dbReference type="CDD" id="cd00200">
    <property type="entry name" value="WD40"/>
    <property type="match status" value="1"/>
</dbReference>
<dbReference type="InterPro" id="IPR027417">
    <property type="entry name" value="P-loop_NTPase"/>
</dbReference>
<dbReference type="PROSITE" id="PS50294">
    <property type="entry name" value="WD_REPEATS_REGION"/>
    <property type="match status" value="7"/>
</dbReference>
<dbReference type="Gene3D" id="2.130.10.10">
    <property type="entry name" value="YVTN repeat-like/Quinoprotein amine dehydrogenase"/>
    <property type="match status" value="3"/>
</dbReference>
<comment type="caution">
    <text evidence="7">The sequence shown here is derived from an EMBL/GenBank/DDBJ whole genome shotgun (WGS) entry which is preliminary data.</text>
</comment>
<dbReference type="InterPro" id="IPR001680">
    <property type="entry name" value="WD40_rpt"/>
</dbReference>
<protein>
    <recommendedName>
        <fullName evidence="6">G domain-containing protein</fullName>
    </recommendedName>
</protein>
<gene>
    <name evidence="7" type="ORF">D9611_007288</name>
</gene>
<keyword evidence="4" id="KW-0175">Coiled coil</keyword>
<evidence type="ECO:0000256" key="2">
    <source>
        <dbReference type="ARBA" id="ARBA00022737"/>
    </source>
</evidence>
<sequence length="940" mass="101757">MSQDLKEQVIAVIGKFDSGKTTFIKAVRDATSNATHTRPSAEEAPTLGVVEYRVPLPGGRLLTFIDTPGLDGYQAGGEKAKETEEILRMLEEHITAKGEIARFTPVTHVLVFLSANDINSSEFKGRARRTFERLFPNSQVACITTHWDQIEGDDGLPITVEEAKSKEESIYASATSGSLLEYLHAGREGNVLRFRSGLSIEGYSFPQDIIHKLFGGQASDPTLEERLVAMTKERDDLAAKYALLLQEKGGPTTLGEASPGPKDPSEDSTLDSKDVTRTPRTGEVTELEREALDVAHECKSNRQKSETAFAELKNTGSRFAEGLGNLDAVVDEYTSLRQGKDIFEEQERSLTAELNAPQSPGSQSSVRAIPAGTKQRFVLRLQEAQANLKETERLMALVAGDYRQGCAKVELEAAQIAKLKRIVQGKERELGEWLLPESEWFTKELENFRALQTSISTSLDAMRSGLEDGWEGKLGDNTVFLEGLGGYTVHSEMVAHPEDWAPAIESFYLSQVSLALSQEMVKFHSAVLERLKIQEKSAQREWKNGSEAIFGQRVPSFMKSSLPQLIPFTEEPGVGVTVTVGPSGDPIVPSEDPIVPSPDPIVPSPDPIMPSEDPIVLADQPGSGVPHDHLPLPSRPLVGNGGVMSVVFSLDGTKVVSGSTDNTIRVWDASTGQVQKVLTGHTANCTSVAISGDGSWIVSGSDDRTVRTWDVMTGKEKQVLLGHTGAVKAVAVSWDGTRICSGGDDHRVRAWDAATGAVQSIMEGHTGGVNSVAFSRDGKWIASGAWDQTIRVWGAPSTKRVWGASSTKSKLQKVLQGHNNGVMSVAFSMDGTRIVSASSDCTGKVWDASTGSLLRTLVGHTRIVMSIALSPDARRIISGSYDHTLRVWDASTGEVQNVLAEHSGIVWSVAFSSDGRRVATGSFDTTIRIWDLSEPASLSH</sequence>
<dbReference type="SUPFAM" id="SSF52540">
    <property type="entry name" value="P-loop containing nucleoside triphosphate hydrolases"/>
    <property type="match status" value="1"/>
</dbReference>
<dbReference type="InterPro" id="IPR020472">
    <property type="entry name" value="WD40_PAC1"/>
</dbReference>
<dbReference type="PRINTS" id="PR00320">
    <property type="entry name" value="GPROTEINBRPT"/>
</dbReference>
<dbReference type="PANTHER" id="PTHR22847:SF637">
    <property type="entry name" value="WD REPEAT DOMAIN 5B"/>
    <property type="match status" value="1"/>
</dbReference>
<dbReference type="PANTHER" id="PTHR22847">
    <property type="entry name" value="WD40 REPEAT PROTEIN"/>
    <property type="match status" value="1"/>
</dbReference>
<dbReference type="Gene3D" id="3.40.50.300">
    <property type="entry name" value="P-loop containing nucleotide triphosphate hydrolases"/>
    <property type="match status" value="1"/>
</dbReference>
<feature type="repeat" description="WD" evidence="3">
    <location>
        <begin position="815"/>
        <end position="856"/>
    </location>
</feature>
<reference evidence="7 8" key="1">
    <citation type="journal article" date="2020" name="ISME J.">
        <title>Uncovering the hidden diversity of litter-decomposition mechanisms in mushroom-forming fungi.</title>
        <authorList>
            <person name="Floudas D."/>
            <person name="Bentzer J."/>
            <person name="Ahren D."/>
            <person name="Johansson T."/>
            <person name="Persson P."/>
            <person name="Tunlid A."/>
        </authorList>
    </citation>
    <scope>NUCLEOTIDE SEQUENCE [LARGE SCALE GENOMIC DNA]</scope>
    <source>
        <strain evidence="7 8">CBS 175.51</strain>
    </source>
</reference>
<dbReference type="PROSITE" id="PS00678">
    <property type="entry name" value="WD_REPEATS_1"/>
    <property type="match status" value="5"/>
</dbReference>
<keyword evidence="8" id="KW-1185">Reference proteome</keyword>
<feature type="repeat" description="WD" evidence="3">
    <location>
        <begin position="720"/>
        <end position="761"/>
    </location>
</feature>
<name>A0A8H5CF82_9AGAR</name>
<dbReference type="AlphaFoldDB" id="A0A8H5CF82"/>
<dbReference type="Pfam" id="PF01926">
    <property type="entry name" value="MMR_HSR1"/>
    <property type="match status" value="1"/>
</dbReference>
<feature type="repeat" description="WD" evidence="3">
    <location>
        <begin position="678"/>
        <end position="719"/>
    </location>
</feature>
<dbReference type="InterPro" id="IPR019775">
    <property type="entry name" value="WD40_repeat_CS"/>
</dbReference>
<evidence type="ECO:0000313" key="8">
    <source>
        <dbReference type="Proteomes" id="UP000541558"/>
    </source>
</evidence>
<dbReference type="InterPro" id="IPR006073">
    <property type="entry name" value="GTP-bd"/>
</dbReference>
<dbReference type="GO" id="GO:0005525">
    <property type="term" value="F:GTP binding"/>
    <property type="evidence" value="ECO:0007669"/>
    <property type="project" value="InterPro"/>
</dbReference>
<feature type="coiled-coil region" evidence="4">
    <location>
        <begin position="374"/>
        <end position="401"/>
    </location>
</feature>
<organism evidence="7 8">
    <name type="scientific">Ephemerocybe angulata</name>
    <dbReference type="NCBI Taxonomy" id="980116"/>
    <lineage>
        <taxon>Eukaryota</taxon>
        <taxon>Fungi</taxon>
        <taxon>Dikarya</taxon>
        <taxon>Basidiomycota</taxon>
        <taxon>Agaricomycotina</taxon>
        <taxon>Agaricomycetes</taxon>
        <taxon>Agaricomycetidae</taxon>
        <taxon>Agaricales</taxon>
        <taxon>Agaricineae</taxon>
        <taxon>Psathyrellaceae</taxon>
        <taxon>Ephemerocybe</taxon>
    </lineage>
</organism>